<sequence>MTVLDDGEWTVIALFQKTIALGVVGISLAACSPEAYTPEKAIAAAAADPTGVVGKFEMTVQRVGRQNNMVYLDSADNYRDPKTLIIAIHESTVNDLLQGTSQTAEQYFMHRHVQASGLAKRVLIGRLKADGTIGSTYYQTQVFIGGVEDIKILPSD</sequence>
<comment type="caution">
    <text evidence="1">The sequence shown here is derived from an EMBL/GenBank/DDBJ whole genome shotgun (WGS) entry which is preliminary data.</text>
</comment>
<proteinExistence type="predicted"/>
<name>A0AAV5NGE4_9PROT</name>
<reference evidence="2" key="1">
    <citation type="journal article" date="2019" name="Int. J. Syst. Evol. Microbiol.">
        <title>The Global Catalogue of Microorganisms (GCM) 10K type strain sequencing project: providing services to taxonomists for standard genome sequencing and annotation.</title>
        <authorList>
            <consortium name="The Broad Institute Genomics Platform"/>
            <consortium name="The Broad Institute Genome Sequencing Center for Infectious Disease"/>
            <person name="Wu L."/>
            <person name="Ma J."/>
        </authorList>
    </citation>
    <scope>NUCLEOTIDE SEQUENCE [LARGE SCALE GENOMIC DNA]</scope>
    <source>
        <strain evidence="2">NBRC 3267</strain>
    </source>
</reference>
<organism evidence="1 2">
    <name type="scientific">Gluconobacter cerinus</name>
    <dbReference type="NCBI Taxonomy" id="38307"/>
    <lineage>
        <taxon>Bacteria</taxon>
        <taxon>Pseudomonadati</taxon>
        <taxon>Pseudomonadota</taxon>
        <taxon>Alphaproteobacteria</taxon>
        <taxon>Acetobacterales</taxon>
        <taxon>Acetobacteraceae</taxon>
        <taxon>Gluconobacter</taxon>
    </lineage>
</organism>
<evidence type="ECO:0000313" key="1">
    <source>
        <dbReference type="EMBL" id="GLQ63428.1"/>
    </source>
</evidence>
<evidence type="ECO:0008006" key="3">
    <source>
        <dbReference type="Google" id="ProtNLM"/>
    </source>
</evidence>
<evidence type="ECO:0000313" key="2">
    <source>
        <dbReference type="Proteomes" id="UP001156614"/>
    </source>
</evidence>
<dbReference type="Proteomes" id="UP001156614">
    <property type="component" value="Unassembled WGS sequence"/>
</dbReference>
<dbReference type="EMBL" id="BSNU01000003">
    <property type="protein sequence ID" value="GLQ63428.1"/>
    <property type="molecule type" value="Genomic_DNA"/>
</dbReference>
<gene>
    <name evidence="1" type="ORF">GCM10007867_22730</name>
</gene>
<keyword evidence="2" id="KW-1185">Reference proteome</keyword>
<dbReference type="AlphaFoldDB" id="A0AAV5NGE4"/>
<protein>
    <recommendedName>
        <fullName evidence="3">Lipoprotein</fullName>
    </recommendedName>
</protein>
<accession>A0AAV5NGE4</accession>